<dbReference type="InterPro" id="IPR045584">
    <property type="entry name" value="Pilin-like"/>
</dbReference>
<evidence type="ECO:0000256" key="12">
    <source>
        <dbReference type="SAM" id="MobiDB-lite"/>
    </source>
</evidence>
<evidence type="ECO:0000256" key="3">
    <source>
        <dbReference type="ARBA" id="ARBA00011180"/>
    </source>
</evidence>
<organism evidence="15 16">
    <name type="scientific">Thorsellia anophelis DSM 18579</name>
    <dbReference type="NCBI Taxonomy" id="1123402"/>
    <lineage>
        <taxon>Bacteria</taxon>
        <taxon>Pseudomonadati</taxon>
        <taxon>Pseudomonadota</taxon>
        <taxon>Gammaproteobacteria</taxon>
        <taxon>Enterobacterales</taxon>
        <taxon>Thorselliaceae</taxon>
        <taxon>Thorsellia</taxon>
    </lineage>
</organism>
<dbReference type="SUPFAM" id="SSF54523">
    <property type="entry name" value="Pili subunits"/>
    <property type="match status" value="1"/>
</dbReference>
<dbReference type="GO" id="GO:0015628">
    <property type="term" value="P:protein secretion by the type II secretion system"/>
    <property type="evidence" value="ECO:0007669"/>
    <property type="project" value="InterPro"/>
</dbReference>
<dbReference type="GO" id="GO:0015627">
    <property type="term" value="C:type II protein secretion system complex"/>
    <property type="evidence" value="ECO:0007669"/>
    <property type="project" value="InterPro"/>
</dbReference>
<evidence type="ECO:0000256" key="10">
    <source>
        <dbReference type="ARBA" id="ARBA00023136"/>
    </source>
</evidence>
<evidence type="ECO:0000256" key="5">
    <source>
        <dbReference type="ARBA" id="ARBA00022475"/>
    </source>
</evidence>
<evidence type="ECO:0000256" key="8">
    <source>
        <dbReference type="ARBA" id="ARBA00022692"/>
    </source>
</evidence>
<protein>
    <recommendedName>
        <fullName evidence="4">Type II secretion system core protein G</fullName>
    </recommendedName>
</protein>
<feature type="domain" description="Type II secretion system protein GspG C-terminal" evidence="14">
    <location>
        <begin position="70"/>
        <end position="176"/>
    </location>
</feature>
<dbReference type="Gene3D" id="3.30.700.10">
    <property type="entry name" value="Glycoprotein, Type 4 Pilin"/>
    <property type="match status" value="1"/>
</dbReference>
<evidence type="ECO:0000256" key="6">
    <source>
        <dbReference type="ARBA" id="ARBA00022481"/>
    </source>
</evidence>
<evidence type="ECO:0000313" key="15">
    <source>
        <dbReference type="EMBL" id="SES98364.1"/>
    </source>
</evidence>
<dbReference type="AlphaFoldDB" id="A0A1I0AVY5"/>
<comment type="subunit">
    <text evidence="3">Type II secretion system is composed of four main components: the outer membrane complex, the inner membrane complex, the cytoplasmic secretion ATPase and the periplasm-spanning pseudopilus. Forms homomultimers.</text>
</comment>
<dbReference type="Pfam" id="PF07963">
    <property type="entry name" value="N_methyl"/>
    <property type="match status" value="1"/>
</dbReference>
<dbReference type="InterPro" id="IPR013545">
    <property type="entry name" value="T2SS_protein-GspG_C"/>
</dbReference>
<dbReference type="Proteomes" id="UP000242642">
    <property type="component" value="Unassembled WGS sequence"/>
</dbReference>
<keyword evidence="5" id="KW-1003">Cell membrane</keyword>
<dbReference type="STRING" id="1123402.SAMN02583745_01081"/>
<keyword evidence="10 13" id="KW-0472">Membrane</keyword>
<keyword evidence="9 13" id="KW-1133">Transmembrane helix</keyword>
<evidence type="ECO:0000256" key="4">
    <source>
        <dbReference type="ARBA" id="ARBA00020042"/>
    </source>
</evidence>
<comment type="subcellular location">
    <subcellularLocation>
        <location evidence="1">Cell inner membrane</location>
        <topology evidence="1">Single-pass membrane protein</topology>
    </subcellularLocation>
</comment>
<dbReference type="InterPro" id="IPR010054">
    <property type="entry name" value="Type2_sec_GspG"/>
</dbReference>
<comment type="similarity">
    <text evidence="2">Belongs to the GSP G family.</text>
</comment>
<dbReference type="GO" id="GO:0005886">
    <property type="term" value="C:plasma membrane"/>
    <property type="evidence" value="ECO:0007669"/>
    <property type="project" value="UniProtKB-SubCell"/>
</dbReference>
<dbReference type="PROSITE" id="PS00409">
    <property type="entry name" value="PROKAR_NTER_METHYL"/>
    <property type="match status" value="1"/>
</dbReference>
<dbReference type="NCBIfam" id="TIGR02532">
    <property type="entry name" value="IV_pilin_GFxxxE"/>
    <property type="match status" value="1"/>
</dbReference>
<dbReference type="EMBL" id="FOHV01000006">
    <property type="protein sequence ID" value="SES98364.1"/>
    <property type="molecule type" value="Genomic_DNA"/>
</dbReference>
<keyword evidence="8 13" id="KW-0812">Transmembrane</keyword>
<evidence type="ECO:0000256" key="13">
    <source>
        <dbReference type="SAM" id="Phobius"/>
    </source>
</evidence>
<keyword evidence="16" id="KW-1185">Reference proteome</keyword>
<feature type="region of interest" description="Disordered" evidence="12">
    <location>
        <begin position="162"/>
        <end position="182"/>
    </location>
</feature>
<evidence type="ECO:0000259" key="14">
    <source>
        <dbReference type="Pfam" id="PF08334"/>
    </source>
</evidence>
<dbReference type="PANTHER" id="PTHR30093">
    <property type="entry name" value="GENERAL SECRETION PATHWAY PROTEIN G"/>
    <property type="match status" value="1"/>
</dbReference>
<comment type="function">
    <text evidence="11">Core component of the type II secretion system required for the energy-dependent secretion of extracellular factors such as proteases and toxins from the periplasm. Pseudopilin (pilin-like) protein that polymerizes to form the pseudopilus. Further polymerization triggers pseudopilus growth.</text>
</comment>
<sequence length="182" mass="20597">MNHQLPCFKRVLTKVMTWNKWGRQKYELSMHHNHQNVPALGVSKQAGLTLIELMVVIVILGILAALIVPNLLGNTEKANKQKAISDITSLENALDMYKLDNQRYPTTEQGLEALVTKPTAEPLPKHYREDGYIRRLPEDPWGNPYLIKQPGDHGKIDIYSFGPDGEPGTEDDIGNWNLTEIE</sequence>
<evidence type="ECO:0000256" key="9">
    <source>
        <dbReference type="ARBA" id="ARBA00022989"/>
    </source>
</evidence>
<dbReference type="Pfam" id="PF08334">
    <property type="entry name" value="T2SSG"/>
    <property type="match status" value="1"/>
</dbReference>
<keyword evidence="6" id="KW-0488">Methylation</keyword>
<keyword evidence="7" id="KW-0997">Cell inner membrane</keyword>
<feature type="transmembrane region" description="Helical" evidence="13">
    <location>
        <begin position="50"/>
        <end position="72"/>
    </location>
</feature>
<dbReference type="NCBIfam" id="TIGR01710">
    <property type="entry name" value="typeII_sec_gspG"/>
    <property type="match status" value="1"/>
</dbReference>
<gene>
    <name evidence="15" type="ORF">SAMN02583745_01081</name>
</gene>
<evidence type="ECO:0000256" key="7">
    <source>
        <dbReference type="ARBA" id="ARBA00022519"/>
    </source>
</evidence>
<dbReference type="PANTHER" id="PTHR30093:SF44">
    <property type="entry name" value="TYPE II SECRETION SYSTEM CORE PROTEIN G"/>
    <property type="match status" value="1"/>
</dbReference>
<proteinExistence type="inferred from homology"/>
<accession>A0A1I0AVY5</accession>
<evidence type="ECO:0000256" key="11">
    <source>
        <dbReference type="ARBA" id="ARBA00045631"/>
    </source>
</evidence>
<evidence type="ECO:0000256" key="2">
    <source>
        <dbReference type="ARBA" id="ARBA00009984"/>
    </source>
</evidence>
<name>A0A1I0AVY5_9GAMM</name>
<dbReference type="PRINTS" id="PR00813">
    <property type="entry name" value="BCTERIALGSPG"/>
</dbReference>
<reference evidence="16" key="1">
    <citation type="submission" date="2016-10" db="EMBL/GenBank/DDBJ databases">
        <authorList>
            <person name="Varghese N."/>
            <person name="Submissions S."/>
        </authorList>
    </citation>
    <scope>NUCLEOTIDE SEQUENCE [LARGE SCALE GENOMIC DNA]</scope>
    <source>
        <strain evidence="16">DSM 18579</strain>
    </source>
</reference>
<evidence type="ECO:0000256" key="1">
    <source>
        <dbReference type="ARBA" id="ARBA00004377"/>
    </source>
</evidence>
<evidence type="ECO:0000313" key="16">
    <source>
        <dbReference type="Proteomes" id="UP000242642"/>
    </source>
</evidence>
<dbReference type="InterPro" id="IPR012902">
    <property type="entry name" value="N_methyl_site"/>
</dbReference>
<dbReference type="InterPro" id="IPR000983">
    <property type="entry name" value="Bac_GSPG_pilin"/>
</dbReference>